<evidence type="ECO:0000313" key="8">
    <source>
        <dbReference type="Proteomes" id="UP001652432"/>
    </source>
</evidence>
<dbReference type="RefSeq" id="WP_262574943.1">
    <property type="nucleotide sequence ID" value="NZ_JAOQKJ010000007.1"/>
</dbReference>
<feature type="binding site" evidence="5">
    <location>
        <position position="117"/>
    </location>
    <ligand>
        <name>biotin</name>
        <dbReference type="ChEBI" id="CHEBI:57586"/>
    </ligand>
</feature>
<feature type="domain" description="BPL/LPL catalytic" evidence="6">
    <location>
        <begin position="70"/>
        <end position="259"/>
    </location>
</feature>
<dbReference type="InterPro" id="IPR030855">
    <property type="entry name" value="Bifunct_BirA"/>
</dbReference>
<keyword evidence="5" id="KW-0238">DNA-binding</keyword>
<dbReference type="Pfam" id="PF03099">
    <property type="entry name" value="BPL_LplA_LipB"/>
    <property type="match status" value="1"/>
</dbReference>
<evidence type="ECO:0000256" key="2">
    <source>
        <dbReference type="ARBA" id="ARBA00022741"/>
    </source>
</evidence>
<dbReference type="InterPro" id="IPR008988">
    <property type="entry name" value="Transcriptional_repressor_C"/>
</dbReference>
<feature type="binding site" evidence="5">
    <location>
        <position position="188"/>
    </location>
    <ligand>
        <name>biotin</name>
        <dbReference type="ChEBI" id="CHEBI:57586"/>
    </ligand>
</feature>
<comment type="catalytic activity">
    <reaction evidence="5">
        <text>biotin + L-lysyl-[protein] + ATP = N(6)-biotinyl-L-lysyl-[protein] + AMP + diphosphate + H(+)</text>
        <dbReference type="Rhea" id="RHEA:11756"/>
        <dbReference type="Rhea" id="RHEA-COMP:9752"/>
        <dbReference type="Rhea" id="RHEA-COMP:10505"/>
        <dbReference type="ChEBI" id="CHEBI:15378"/>
        <dbReference type="ChEBI" id="CHEBI:29969"/>
        <dbReference type="ChEBI" id="CHEBI:30616"/>
        <dbReference type="ChEBI" id="CHEBI:33019"/>
        <dbReference type="ChEBI" id="CHEBI:57586"/>
        <dbReference type="ChEBI" id="CHEBI:83144"/>
        <dbReference type="ChEBI" id="CHEBI:456215"/>
        <dbReference type="EC" id="6.3.4.15"/>
    </reaction>
</comment>
<sequence>MTSSRKTEVLQLLRNSGDYVSGQQICETLGISRTAVWKIMNQLKEEGYEIEAGQNKGYRLNGTPDVLSLAELQSRVKTRMAGKELLYFDVIDSTNLEAKRRAEEGAPEGLLIVADKQVAGRGRRGRSWESPAGANIFMTLLLRPSYSADCVSMVTLVMALSVAQAIEEVSKLPVRIKWPNDIVVNKKKVVGILTELTMEADYVQYMVSGVGINVNQTSFPEEISATASSLYLEKGQKVNRALLVQKSMEHFDENYEIFCRTDDMTGLIGAYNTLLVNKEVTVRVLDPRGEYEGIAHGINEKGELIVEKEDGSVENVYAGEVSVRGIYGYV</sequence>
<keyword evidence="5" id="KW-0805">Transcription regulation</keyword>
<proteinExistence type="inferred from homology"/>
<dbReference type="PANTHER" id="PTHR12835:SF5">
    <property type="entry name" value="BIOTIN--PROTEIN LIGASE"/>
    <property type="match status" value="1"/>
</dbReference>
<accession>A0ABT2T4X1</accession>
<dbReference type="InterPro" id="IPR045864">
    <property type="entry name" value="aa-tRNA-synth_II/BPL/LPL"/>
</dbReference>
<reference evidence="7 8" key="1">
    <citation type="journal article" date="2021" name="ISME Commun">
        <title>Automated analysis of genomic sequences facilitates high-throughput and comprehensive description of bacteria.</title>
        <authorList>
            <person name="Hitch T.C.A."/>
        </authorList>
    </citation>
    <scope>NUCLEOTIDE SEQUENCE [LARGE SCALE GENOMIC DNA]</scope>
    <source>
        <strain evidence="7 8">Sanger_18</strain>
    </source>
</reference>
<dbReference type="HAMAP" id="MF_00978">
    <property type="entry name" value="Bifunct_BirA"/>
    <property type="match status" value="1"/>
</dbReference>
<dbReference type="NCBIfam" id="TIGR00121">
    <property type="entry name" value="birA_ligase"/>
    <property type="match status" value="1"/>
</dbReference>
<dbReference type="Proteomes" id="UP001652432">
    <property type="component" value="Unassembled WGS sequence"/>
</dbReference>
<dbReference type="Gene3D" id="2.30.30.100">
    <property type="match status" value="1"/>
</dbReference>
<keyword evidence="1 5" id="KW-0436">Ligase</keyword>
<keyword evidence="5" id="KW-0804">Transcription</keyword>
<dbReference type="PROSITE" id="PS51733">
    <property type="entry name" value="BPL_LPL_CATALYTIC"/>
    <property type="match status" value="1"/>
</dbReference>
<dbReference type="CDD" id="cd00090">
    <property type="entry name" value="HTH_ARSR"/>
    <property type="match status" value="1"/>
</dbReference>
<dbReference type="Pfam" id="PF02237">
    <property type="entry name" value="BPL_C"/>
    <property type="match status" value="1"/>
</dbReference>
<feature type="binding site" evidence="5">
    <location>
        <begin position="93"/>
        <end position="95"/>
    </location>
    <ligand>
        <name>biotin</name>
        <dbReference type="ChEBI" id="CHEBI:57586"/>
    </ligand>
</feature>
<dbReference type="InterPro" id="IPR036390">
    <property type="entry name" value="WH_DNA-bd_sf"/>
</dbReference>
<evidence type="ECO:0000256" key="3">
    <source>
        <dbReference type="ARBA" id="ARBA00022840"/>
    </source>
</evidence>
<comment type="similarity">
    <text evidence="5">Belongs to the biotin--protein ligase family.</text>
</comment>
<organism evidence="7 8">
    <name type="scientific">Suilimivivens aceti</name>
    <dbReference type="NCBI Taxonomy" id="2981774"/>
    <lineage>
        <taxon>Bacteria</taxon>
        <taxon>Bacillati</taxon>
        <taxon>Bacillota</taxon>
        <taxon>Clostridia</taxon>
        <taxon>Lachnospirales</taxon>
        <taxon>Lachnospiraceae</taxon>
        <taxon>Suilimivivens</taxon>
    </lineage>
</organism>
<feature type="DNA-binding region" description="H-T-H motif" evidence="5">
    <location>
        <begin position="22"/>
        <end position="41"/>
    </location>
</feature>
<dbReference type="InterPro" id="IPR036388">
    <property type="entry name" value="WH-like_DNA-bd_sf"/>
</dbReference>
<dbReference type="InterPro" id="IPR004143">
    <property type="entry name" value="BPL_LPL_catalytic"/>
</dbReference>
<dbReference type="EMBL" id="JAOQKJ010000007">
    <property type="protein sequence ID" value="MCU6744834.1"/>
    <property type="molecule type" value="Genomic_DNA"/>
</dbReference>
<dbReference type="PANTHER" id="PTHR12835">
    <property type="entry name" value="BIOTIN PROTEIN LIGASE"/>
    <property type="match status" value="1"/>
</dbReference>
<dbReference type="Gene3D" id="3.30.930.10">
    <property type="entry name" value="Bira Bifunctional Protein, Domain 2"/>
    <property type="match status" value="1"/>
</dbReference>
<keyword evidence="2 5" id="KW-0547">Nucleotide-binding</keyword>
<comment type="caution">
    <text evidence="7">The sequence shown here is derived from an EMBL/GenBank/DDBJ whole genome shotgun (WGS) entry which is preliminary data.</text>
</comment>
<name>A0ABT2T4X1_9FIRM</name>
<dbReference type="InterPro" id="IPR004408">
    <property type="entry name" value="Biotin_CoA_COase_ligase"/>
</dbReference>
<dbReference type="SUPFAM" id="SSF55681">
    <property type="entry name" value="Class II aaRS and biotin synthetases"/>
    <property type="match status" value="1"/>
</dbReference>
<keyword evidence="3 5" id="KW-0067">ATP-binding</keyword>
<keyword evidence="5" id="KW-0678">Repressor</keyword>
<protein>
    <recommendedName>
        <fullName evidence="5">Bifunctional ligase/repressor BirA</fullName>
    </recommendedName>
    <alternativeName>
        <fullName evidence="5">Biotin--[acetyl-CoA-carboxylase] ligase</fullName>
        <ecNumber evidence="5">6.3.4.15</ecNumber>
    </alternativeName>
    <alternativeName>
        <fullName evidence="5">Biotin--protein ligase</fullName>
    </alternativeName>
    <alternativeName>
        <fullName evidence="5">Biotin-[acetyl-CoA carboxylase] synthetase</fullName>
    </alternativeName>
</protein>
<gene>
    <name evidence="5" type="primary">birA</name>
    <name evidence="7" type="ORF">OCV77_10025</name>
</gene>
<evidence type="ECO:0000313" key="7">
    <source>
        <dbReference type="EMBL" id="MCU6744834.1"/>
    </source>
</evidence>
<dbReference type="Gene3D" id="1.10.10.10">
    <property type="entry name" value="Winged helix-like DNA-binding domain superfamily/Winged helix DNA-binding domain"/>
    <property type="match status" value="1"/>
</dbReference>
<dbReference type="CDD" id="cd16442">
    <property type="entry name" value="BPL"/>
    <property type="match status" value="1"/>
</dbReference>
<feature type="binding site" evidence="5">
    <location>
        <begin position="121"/>
        <end position="123"/>
    </location>
    <ligand>
        <name>biotin</name>
        <dbReference type="ChEBI" id="CHEBI:57586"/>
    </ligand>
</feature>
<dbReference type="InterPro" id="IPR011991">
    <property type="entry name" value="ArsR-like_HTH"/>
</dbReference>
<dbReference type="Pfam" id="PF08279">
    <property type="entry name" value="HTH_11"/>
    <property type="match status" value="1"/>
</dbReference>
<dbReference type="InterPro" id="IPR003142">
    <property type="entry name" value="BPL_C"/>
</dbReference>
<dbReference type="GO" id="GO:0004077">
    <property type="term" value="F:biotin--[biotin carboxyl-carrier protein] ligase activity"/>
    <property type="evidence" value="ECO:0007669"/>
    <property type="project" value="UniProtKB-EC"/>
</dbReference>
<dbReference type="EC" id="6.3.4.15" evidence="5"/>
<keyword evidence="8" id="KW-1185">Reference proteome</keyword>
<dbReference type="SUPFAM" id="SSF46785">
    <property type="entry name" value="Winged helix' DNA-binding domain"/>
    <property type="match status" value="1"/>
</dbReference>
<evidence type="ECO:0000259" key="6">
    <source>
        <dbReference type="PROSITE" id="PS51733"/>
    </source>
</evidence>
<evidence type="ECO:0000256" key="5">
    <source>
        <dbReference type="HAMAP-Rule" id="MF_00978"/>
    </source>
</evidence>
<dbReference type="InterPro" id="IPR013196">
    <property type="entry name" value="HTH_11"/>
</dbReference>
<evidence type="ECO:0000256" key="1">
    <source>
        <dbReference type="ARBA" id="ARBA00022598"/>
    </source>
</evidence>
<keyword evidence="4 5" id="KW-0092">Biotin</keyword>
<dbReference type="SUPFAM" id="SSF50037">
    <property type="entry name" value="C-terminal domain of transcriptional repressors"/>
    <property type="match status" value="1"/>
</dbReference>
<evidence type="ECO:0000256" key="4">
    <source>
        <dbReference type="ARBA" id="ARBA00023267"/>
    </source>
</evidence>
<comment type="function">
    <text evidence="5">Acts both as a biotin--[acetyl-CoA-carboxylase] ligase and a repressor.</text>
</comment>